<evidence type="ECO:0000313" key="2">
    <source>
        <dbReference type="Proteomes" id="UP000000486"/>
    </source>
</evidence>
<evidence type="ECO:0008006" key="3">
    <source>
        <dbReference type="Google" id="ProtNLM"/>
    </source>
</evidence>
<dbReference type="HOGENOM" id="CLU_198242_0_0_9"/>
<dbReference type="RefSeq" id="WP_012582118.1">
    <property type="nucleotide sequence ID" value="NC_017537.1"/>
</dbReference>
<dbReference type="Pfam" id="PF15603">
    <property type="entry name" value="Imm74"/>
    <property type="match status" value="1"/>
</dbReference>
<dbReference type="PATRIC" id="fig|1030009.3.peg.169"/>
<proteinExistence type="predicted"/>
<organism evidence="1 2">
    <name type="scientific">Listeria monocytogenes serotype 4a (strain M7)</name>
    <dbReference type="NCBI Taxonomy" id="1030009"/>
    <lineage>
        <taxon>Bacteria</taxon>
        <taxon>Bacillati</taxon>
        <taxon>Bacillota</taxon>
        <taxon>Bacilli</taxon>
        <taxon>Bacillales</taxon>
        <taxon>Listeriaceae</taxon>
        <taxon>Listeria</taxon>
    </lineage>
</organism>
<reference evidence="1 2" key="1">
    <citation type="journal article" date="2011" name="J. Bacteriol.">
        <title>Genome sequence of the nonpathogenic Listeria monocytogenes serovar 4a strain M7.</title>
        <authorList>
            <person name="Chen J."/>
            <person name="Xia Y."/>
            <person name="Cheng C."/>
            <person name="Fang C."/>
            <person name="Shan Y."/>
            <person name="Jin G."/>
            <person name="Fang W."/>
        </authorList>
    </citation>
    <scope>NUCLEOTIDE SEQUENCE [LARGE SCALE GENOMIC DNA]</scope>
    <source>
        <strain evidence="1 2">M7</strain>
    </source>
</reference>
<protein>
    <recommendedName>
        <fullName evidence="3">Immunity protein 74</fullName>
    </recommendedName>
</protein>
<dbReference type="AlphaFoldDB" id="A0A0E0UT91"/>
<sequence length="77" mass="8785">MKITGNSSQVKFDLENGYVVKADGEMLVGGEFVVFKDSMKNWEPPYENKKISESEVQEIIHQVKQSTNENTVQISFE</sequence>
<dbReference type="InterPro" id="IPR028148">
    <property type="entry name" value="Imm74"/>
</dbReference>
<dbReference type="EMBL" id="CP002816">
    <property type="protein sequence ID" value="AEH91180.1"/>
    <property type="molecule type" value="Genomic_DNA"/>
</dbReference>
<dbReference type="KEGG" id="lmq:LMM7_0174"/>
<gene>
    <name evidence="1" type="ordered locus">LMM7_0174</name>
</gene>
<evidence type="ECO:0000313" key="1">
    <source>
        <dbReference type="EMBL" id="AEH91180.1"/>
    </source>
</evidence>
<accession>A0A0E0UT91</accession>
<dbReference type="Proteomes" id="UP000000486">
    <property type="component" value="Chromosome"/>
</dbReference>
<name>A0A0E0UT91_LISMM</name>